<sequence>MSDIPEDLVYTSEHEWMRIEENKAEIGITNHAQNELGDIVYVELPTLDDEIDSGEEFGTIESVKAVSPLYMPVSGRIIEINSELQEHPELVNEDCYDEGWLVRIEITNAEDTDELLDPKAYKAVL</sequence>
<dbReference type="Gene3D" id="2.40.50.100">
    <property type="match status" value="1"/>
</dbReference>
<dbReference type="PANTHER" id="PTHR11715">
    <property type="entry name" value="GLYCINE CLEAVAGE SYSTEM H PROTEIN"/>
    <property type="match status" value="1"/>
</dbReference>
<comment type="subunit">
    <text evidence="3">The glycine cleavage system is composed of four proteins: P, T, L and H.</text>
</comment>
<dbReference type="AlphaFoldDB" id="E0XXW7"/>
<evidence type="ECO:0000256" key="2">
    <source>
        <dbReference type="ARBA" id="ARBA00022823"/>
    </source>
</evidence>
<dbReference type="HAMAP" id="MF_00272">
    <property type="entry name" value="GcvH"/>
    <property type="match status" value="1"/>
</dbReference>
<evidence type="ECO:0000259" key="5">
    <source>
        <dbReference type="PROSITE" id="PS50968"/>
    </source>
</evidence>
<evidence type="ECO:0000313" key="6">
    <source>
        <dbReference type="EMBL" id="ADI19258.1"/>
    </source>
</evidence>
<dbReference type="GO" id="GO:0009249">
    <property type="term" value="P:protein lipoylation"/>
    <property type="evidence" value="ECO:0007669"/>
    <property type="project" value="TreeGrafter"/>
</dbReference>
<comment type="function">
    <text evidence="3">The glycine cleavage system catalyzes the degradation of glycine. The H protein shuttles the methylamine group of glycine from the P protein to the T protein.</text>
</comment>
<keyword evidence="2 3" id="KW-0450">Lipoyl</keyword>
<comment type="cofactor">
    <cofactor evidence="3">
        <name>(R)-lipoate</name>
        <dbReference type="ChEBI" id="CHEBI:83088"/>
    </cofactor>
    <text evidence="3">Binds 1 lipoyl cofactor covalently.</text>
</comment>
<dbReference type="InterPro" id="IPR002930">
    <property type="entry name" value="GCV_H"/>
</dbReference>
<proteinExistence type="inferred from homology"/>
<name>E0XXW7_9DELT</name>
<dbReference type="NCBIfam" id="NF002270">
    <property type="entry name" value="PRK01202.1"/>
    <property type="match status" value="1"/>
</dbReference>
<dbReference type="InterPro" id="IPR033753">
    <property type="entry name" value="GCV_H/Fam206"/>
</dbReference>
<dbReference type="InterPro" id="IPR003016">
    <property type="entry name" value="2-oxoA_DH_lipoyl-BS"/>
</dbReference>
<comment type="similarity">
    <text evidence="1 3">Belongs to the GcvH family.</text>
</comment>
<gene>
    <name evidence="3" type="primary">gcvH</name>
</gene>
<feature type="domain" description="Lipoyl-binding" evidence="5">
    <location>
        <begin position="23"/>
        <end position="105"/>
    </location>
</feature>
<protein>
    <recommendedName>
        <fullName evidence="3">Glycine cleavage system H protein</fullName>
    </recommendedName>
</protein>
<accession>E0XXW7</accession>
<dbReference type="InterPro" id="IPR011053">
    <property type="entry name" value="Single_hybrid_motif"/>
</dbReference>
<feature type="modified residue" description="N6-lipoyllysine" evidence="3 4">
    <location>
        <position position="64"/>
    </location>
</feature>
<dbReference type="EMBL" id="GU474915">
    <property type="protein sequence ID" value="ADI19258.1"/>
    <property type="molecule type" value="Genomic_DNA"/>
</dbReference>
<dbReference type="NCBIfam" id="TIGR00527">
    <property type="entry name" value="gcvH"/>
    <property type="match status" value="1"/>
</dbReference>
<evidence type="ECO:0000256" key="3">
    <source>
        <dbReference type="HAMAP-Rule" id="MF_00272"/>
    </source>
</evidence>
<dbReference type="InterPro" id="IPR017453">
    <property type="entry name" value="GCV_H_sub"/>
</dbReference>
<dbReference type="PROSITE" id="PS00189">
    <property type="entry name" value="LIPOYL"/>
    <property type="match status" value="1"/>
</dbReference>
<dbReference type="PANTHER" id="PTHR11715:SF3">
    <property type="entry name" value="GLYCINE CLEAVAGE SYSTEM H PROTEIN-RELATED"/>
    <property type="match status" value="1"/>
</dbReference>
<evidence type="ECO:0000256" key="1">
    <source>
        <dbReference type="ARBA" id="ARBA00009249"/>
    </source>
</evidence>
<dbReference type="Pfam" id="PF01597">
    <property type="entry name" value="GCV_H"/>
    <property type="match status" value="1"/>
</dbReference>
<dbReference type="GO" id="GO:0005960">
    <property type="term" value="C:glycine cleavage complex"/>
    <property type="evidence" value="ECO:0007669"/>
    <property type="project" value="InterPro"/>
</dbReference>
<dbReference type="CDD" id="cd06848">
    <property type="entry name" value="GCS_H"/>
    <property type="match status" value="1"/>
</dbReference>
<evidence type="ECO:0000256" key="4">
    <source>
        <dbReference type="PIRSR" id="PIRSR617453-50"/>
    </source>
</evidence>
<dbReference type="GO" id="GO:0005829">
    <property type="term" value="C:cytosol"/>
    <property type="evidence" value="ECO:0007669"/>
    <property type="project" value="TreeGrafter"/>
</dbReference>
<dbReference type="SUPFAM" id="SSF51230">
    <property type="entry name" value="Single hybrid motif"/>
    <property type="match status" value="1"/>
</dbReference>
<organism evidence="6">
    <name type="scientific">uncultured delta proteobacterium HF0200_39L23</name>
    <dbReference type="NCBI Taxonomy" id="710832"/>
    <lineage>
        <taxon>Bacteria</taxon>
        <taxon>Deltaproteobacteria</taxon>
        <taxon>environmental samples</taxon>
    </lineage>
</organism>
<reference evidence="6" key="1">
    <citation type="journal article" date="2011" name="Environ. Microbiol.">
        <title>Time-series analyses of Monterey Bay coastal microbial picoplankton using a 'genome proxy' microarray.</title>
        <authorList>
            <person name="Rich V.I."/>
            <person name="Pham V.D."/>
            <person name="Eppley J."/>
            <person name="Shi Y."/>
            <person name="DeLong E.F."/>
        </authorList>
    </citation>
    <scope>NUCLEOTIDE SEQUENCE</scope>
</reference>
<dbReference type="InterPro" id="IPR000089">
    <property type="entry name" value="Biotin_lipoyl"/>
</dbReference>
<dbReference type="GO" id="GO:0019464">
    <property type="term" value="P:glycine decarboxylation via glycine cleavage system"/>
    <property type="evidence" value="ECO:0007669"/>
    <property type="project" value="UniProtKB-UniRule"/>
</dbReference>
<dbReference type="PROSITE" id="PS50968">
    <property type="entry name" value="BIOTINYL_LIPOYL"/>
    <property type="match status" value="1"/>
</dbReference>